<feature type="compositionally biased region" description="Acidic residues" evidence="1">
    <location>
        <begin position="187"/>
        <end position="198"/>
    </location>
</feature>
<comment type="caution">
    <text evidence="2">The sequence shown here is derived from an EMBL/GenBank/DDBJ whole genome shotgun (WGS) entry which is preliminary data.</text>
</comment>
<evidence type="ECO:0000313" key="3">
    <source>
        <dbReference type="Proteomes" id="UP001271007"/>
    </source>
</evidence>
<organism evidence="2 3">
    <name type="scientific">Extremus antarcticus</name>
    <dbReference type="NCBI Taxonomy" id="702011"/>
    <lineage>
        <taxon>Eukaryota</taxon>
        <taxon>Fungi</taxon>
        <taxon>Dikarya</taxon>
        <taxon>Ascomycota</taxon>
        <taxon>Pezizomycotina</taxon>
        <taxon>Dothideomycetes</taxon>
        <taxon>Dothideomycetidae</taxon>
        <taxon>Mycosphaerellales</taxon>
        <taxon>Extremaceae</taxon>
        <taxon>Extremus</taxon>
    </lineage>
</organism>
<protein>
    <submittedName>
        <fullName evidence="2">Uncharacterized protein</fullName>
    </submittedName>
</protein>
<keyword evidence="3" id="KW-1185">Reference proteome</keyword>
<evidence type="ECO:0000256" key="1">
    <source>
        <dbReference type="SAM" id="MobiDB-lite"/>
    </source>
</evidence>
<proteinExistence type="predicted"/>
<sequence>MLCRIMLDAATMHCFLKLKDNDMVVAMGAFRETKLLCSNLSLLGDGERVLNPGAQLGHLPWWMYHESYHLQYLMELEGLCNGEVGPRPSISWGGAAGPELDLEDIIAGFESALAARPNCQYIAHDRNLAVSLRQGMKSSVLAESSTAGFPPRVLNFRLPPHIVRPSIEGWTVSSQKSEVPEDAGLWDPDDEEEEEEED</sequence>
<gene>
    <name evidence="2" type="ORF">LTR09_000160</name>
</gene>
<feature type="region of interest" description="Disordered" evidence="1">
    <location>
        <begin position="169"/>
        <end position="198"/>
    </location>
</feature>
<reference evidence="2" key="1">
    <citation type="submission" date="2023-04" db="EMBL/GenBank/DDBJ databases">
        <title>Black Yeasts Isolated from many extreme environments.</title>
        <authorList>
            <person name="Coleine C."/>
            <person name="Stajich J.E."/>
            <person name="Selbmann L."/>
        </authorList>
    </citation>
    <scope>NUCLEOTIDE SEQUENCE</scope>
    <source>
        <strain evidence="2">CCFEE 5312</strain>
    </source>
</reference>
<dbReference type="AlphaFoldDB" id="A0AAJ0GJ36"/>
<dbReference type="EMBL" id="JAWDJX010000001">
    <property type="protein sequence ID" value="KAK3058596.1"/>
    <property type="molecule type" value="Genomic_DNA"/>
</dbReference>
<dbReference type="Proteomes" id="UP001271007">
    <property type="component" value="Unassembled WGS sequence"/>
</dbReference>
<name>A0AAJ0GJ36_9PEZI</name>
<evidence type="ECO:0000313" key="2">
    <source>
        <dbReference type="EMBL" id="KAK3058596.1"/>
    </source>
</evidence>
<accession>A0AAJ0GJ36</accession>